<name>A0A9W8AGR7_9FUNG</name>
<feature type="region of interest" description="Disordered" evidence="5">
    <location>
        <begin position="405"/>
        <end position="462"/>
    </location>
</feature>
<feature type="transmembrane region" description="Helical" evidence="6">
    <location>
        <begin position="385"/>
        <end position="402"/>
    </location>
</feature>
<feature type="transmembrane region" description="Helical" evidence="6">
    <location>
        <begin position="262"/>
        <end position="282"/>
    </location>
</feature>
<dbReference type="GO" id="GO:0015165">
    <property type="term" value="F:pyrimidine nucleotide-sugar transmembrane transporter activity"/>
    <property type="evidence" value="ECO:0007669"/>
    <property type="project" value="InterPro"/>
</dbReference>
<dbReference type="SUPFAM" id="SSF103481">
    <property type="entry name" value="Multidrug resistance efflux transporter EmrE"/>
    <property type="match status" value="1"/>
</dbReference>
<feature type="transmembrane region" description="Helical" evidence="6">
    <location>
        <begin position="359"/>
        <end position="379"/>
    </location>
</feature>
<evidence type="ECO:0000256" key="6">
    <source>
        <dbReference type="SAM" id="Phobius"/>
    </source>
</evidence>
<reference evidence="7" key="1">
    <citation type="submission" date="2022-07" db="EMBL/GenBank/DDBJ databases">
        <title>Phylogenomic reconstructions and comparative analyses of Kickxellomycotina fungi.</title>
        <authorList>
            <person name="Reynolds N.K."/>
            <person name="Stajich J.E."/>
            <person name="Barry K."/>
            <person name="Grigoriev I.V."/>
            <person name="Crous P."/>
            <person name="Smith M.E."/>
        </authorList>
    </citation>
    <scope>NUCLEOTIDE SEQUENCE</scope>
    <source>
        <strain evidence="7">RSA 861</strain>
    </source>
</reference>
<dbReference type="AlphaFoldDB" id="A0A9W8AGR7"/>
<comment type="subcellular location">
    <subcellularLocation>
        <location evidence="1">Membrane</location>
        <topology evidence="1">Multi-pass membrane protein</topology>
    </subcellularLocation>
</comment>
<evidence type="ECO:0000313" key="8">
    <source>
        <dbReference type="Proteomes" id="UP001150569"/>
    </source>
</evidence>
<protein>
    <submittedName>
        <fullName evidence="7">UDP-galactose transporter Gms1</fullName>
    </submittedName>
</protein>
<dbReference type="InterPro" id="IPR037185">
    <property type="entry name" value="EmrE-like"/>
</dbReference>
<dbReference type="NCBIfam" id="TIGR00803">
    <property type="entry name" value="nst"/>
    <property type="match status" value="1"/>
</dbReference>
<keyword evidence="4 6" id="KW-0472">Membrane</keyword>
<organism evidence="7 8">
    <name type="scientific">Tieghemiomyces parasiticus</name>
    <dbReference type="NCBI Taxonomy" id="78921"/>
    <lineage>
        <taxon>Eukaryota</taxon>
        <taxon>Fungi</taxon>
        <taxon>Fungi incertae sedis</taxon>
        <taxon>Zoopagomycota</taxon>
        <taxon>Kickxellomycotina</taxon>
        <taxon>Dimargaritomycetes</taxon>
        <taxon>Dimargaritales</taxon>
        <taxon>Dimargaritaceae</taxon>
        <taxon>Tieghemiomyces</taxon>
    </lineage>
</organism>
<evidence type="ECO:0000256" key="1">
    <source>
        <dbReference type="ARBA" id="ARBA00004141"/>
    </source>
</evidence>
<dbReference type="PIRSF" id="PIRSF005799">
    <property type="entry name" value="UDP-gal_transpt"/>
    <property type="match status" value="1"/>
</dbReference>
<dbReference type="GO" id="GO:0000139">
    <property type="term" value="C:Golgi membrane"/>
    <property type="evidence" value="ECO:0007669"/>
    <property type="project" value="InterPro"/>
</dbReference>
<evidence type="ECO:0000256" key="4">
    <source>
        <dbReference type="ARBA" id="ARBA00023136"/>
    </source>
</evidence>
<keyword evidence="2 6" id="KW-0812">Transmembrane</keyword>
<feature type="compositionally biased region" description="Low complexity" evidence="5">
    <location>
        <begin position="452"/>
        <end position="462"/>
    </location>
</feature>
<feature type="transmembrane region" description="Helical" evidence="6">
    <location>
        <begin position="12"/>
        <end position="32"/>
    </location>
</feature>
<feature type="transmembrane region" description="Helical" evidence="6">
    <location>
        <begin position="44"/>
        <end position="67"/>
    </location>
</feature>
<dbReference type="OrthoDB" id="408493at2759"/>
<feature type="transmembrane region" description="Helical" evidence="6">
    <location>
        <begin position="327"/>
        <end position="352"/>
    </location>
</feature>
<evidence type="ECO:0000256" key="3">
    <source>
        <dbReference type="ARBA" id="ARBA00022989"/>
    </source>
</evidence>
<dbReference type="InterPro" id="IPR007271">
    <property type="entry name" value="Nuc_sug_transpt"/>
</dbReference>
<keyword evidence="8" id="KW-1185">Reference proteome</keyword>
<evidence type="ECO:0000256" key="2">
    <source>
        <dbReference type="ARBA" id="ARBA00022692"/>
    </source>
</evidence>
<dbReference type="PANTHER" id="PTHR10231">
    <property type="entry name" value="NUCLEOTIDE-SUGAR TRANSMEMBRANE TRANSPORTER"/>
    <property type="match status" value="1"/>
</dbReference>
<evidence type="ECO:0000256" key="5">
    <source>
        <dbReference type="SAM" id="MobiDB-lite"/>
    </source>
</evidence>
<gene>
    <name evidence="7" type="primary">gms1_1</name>
    <name evidence="7" type="ORF">IWQ60_001397</name>
</gene>
<dbReference type="EMBL" id="JANBPT010000044">
    <property type="protein sequence ID" value="KAJ1929174.1"/>
    <property type="molecule type" value="Genomic_DNA"/>
</dbReference>
<comment type="caution">
    <text evidence="7">The sequence shown here is derived from an EMBL/GenBank/DDBJ whole genome shotgun (WGS) entry which is preliminary data.</text>
</comment>
<sequence>MVLALLRNVPMKYVSLVTLVVQNSALVLVMRYSRLHSGSTGEKYYTSTAVFLAELSKFFMSVGLLLYEEISRRRQLARSHHQGYELASNQDDGTHSGAAGRRKSADEDFEDPQNPSTAPSEPPLTVRWLFNEVFGDDAWKLMIPAALYTVQNNLQYIAVSLLDAATFQVTYQLKILTTALCFVIILRKPLNLWQWLSLVVLTVGIILVQLPSLGSVGGTAATANSGAGATGDAAATAGAAAEAVDKAANAALQTQRDSWEKLLGLLTVALACVMSGLAGVYFEKILKGSKTSVWARNIQLSFFSLFPALFLGVMLKDGAGVREHGFWYGYNAWTFGAITCQALGGIIVALVVKYADNILKGFATSISIILSCVASIFIFDFHITIMFVIGTAAVIYATYLYGTASSAKPTPKSTAASEADGAAGGRSLEQGRSEVVLDTTGLDSGDDDDDITVTGSVRQHQH</sequence>
<keyword evidence="3 6" id="KW-1133">Transmembrane helix</keyword>
<feature type="compositionally biased region" description="Polar residues" evidence="5">
    <location>
        <begin position="405"/>
        <end position="416"/>
    </location>
</feature>
<evidence type="ECO:0000313" key="7">
    <source>
        <dbReference type="EMBL" id="KAJ1929174.1"/>
    </source>
</evidence>
<feature type="transmembrane region" description="Helical" evidence="6">
    <location>
        <begin position="294"/>
        <end position="315"/>
    </location>
</feature>
<dbReference type="Pfam" id="PF04142">
    <property type="entry name" value="Nuc_sug_transp"/>
    <property type="match status" value="2"/>
</dbReference>
<feature type="region of interest" description="Disordered" evidence="5">
    <location>
        <begin position="81"/>
        <end position="123"/>
    </location>
</feature>
<dbReference type="Proteomes" id="UP001150569">
    <property type="component" value="Unassembled WGS sequence"/>
</dbReference>
<proteinExistence type="predicted"/>
<feature type="transmembrane region" description="Helical" evidence="6">
    <location>
        <begin position="192"/>
        <end position="210"/>
    </location>
</feature>
<accession>A0A9W8AGR7</accession>